<name>A0AAQ3SFB7_PASNO</name>
<evidence type="ECO:0000313" key="3">
    <source>
        <dbReference type="EMBL" id="WVZ92264.1"/>
    </source>
</evidence>
<dbReference type="AlphaFoldDB" id="A0AAQ3SFB7"/>
<feature type="compositionally biased region" description="Basic and acidic residues" evidence="1">
    <location>
        <begin position="1"/>
        <end position="18"/>
    </location>
</feature>
<evidence type="ECO:0000256" key="1">
    <source>
        <dbReference type="SAM" id="MobiDB-lite"/>
    </source>
</evidence>
<dbReference type="Proteomes" id="UP001341281">
    <property type="component" value="Chromosome 01"/>
</dbReference>
<dbReference type="Proteomes" id="UP001341281">
    <property type="component" value="Chromosome 10"/>
</dbReference>
<dbReference type="EMBL" id="CP144753">
    <property type="protein sequence ID" value="WVZ92264.1"/>
    <property type="molecule type" value="Genomic_DNA"/>
</dbReference>
<dbReference type="EMBL" id="CP144754">
    <property type="protein sequence ID" value="WVZ97836.1"/>
    <property type="molecule type" value="Genomic_DNA"/>
</dbReference>
<evidence type="ECO:0000313" key="5">
    <source>
        <dbReference type="Proteomes" id="UP001341281"/>
    </source>
</evidence>
<organism evidence="2 5">
    <name type="scientific">Paspalum notatum var. saurae</name>
    <dbReference type="NCBI Taxonomy" id="547442"/>
    <lineage>
        <taxon>Eukaryota</taxon>
        <taxon>Viridiplantae</taxon>
        <taxon>Streptophyta</taxon>
        <taxon>Embryophyta</taxon>
        <taxon>Tracheophyta</taxon>
        <taxon>Spermatophyta</taxon>
        <taxon>Magnoliopsida</taxon>
        <taxon>Liliopsida</taxon>
        <taxon>Poales</taxon>
        <taxon>Poaceae</taxon>
        <taxon>PACMAD clade</taxon>
        <taxon>Panicoideae</taxon>
        <taxon>Andropogonodae</taxon>
        <taxon>Paspaleae</taxon>
        <taxon>Paspalinae</taxon>
        <taxon>Paspalum</taxon>
    </lineage>
</organism>
<evidence type="ECO:0000313" key="4">
    <source>
        <dbReference type="EMBL" id="WVZ97836.1"/>
    </source>
</evidence>
<evidence type="ECO:0000313" key="2">
    <source>
        <dbReference type="EMBL" id="WVZ54398.1"/>
    </source>
</evidence>
<protein>
    <submittedName>
        <fullName evidence="2">Uncharacterized protein</fullName>
    </submittedName>
</protein>
<dbReference type="EMBL" id="CP144745">
    <property type="protein sequence ID" value="WVZ54398.1"/>
    <property type="molecule type" value="Genomic_DNA"/>
</dbReference>
<feature type="non-terminal residue" evidence="2">
    <location>
        <position position="1"/>
    </location>
</feature>
<keyword evidence="5" id="KW-1185">Reference proteome</keyword>
<proteinExistence type="predicted"/>
<sequence length="59" mass="6283">PACKEPSTKVKPLLEKTDNQLLQESEDEGSLIKSVPASRGCLGQSPTTRQTNLVLAAFG</sequence>
<reference evidence="2 5" key="1">
    <citation type="submission" date="2024-02" db="EMBL/GenBank/DDBJ databases">
        <title>High-quality chromosome-scale genome assembly of Pensacola bahiagrass (Paspalum notatum Flugge var. saurae).</title>
        <authorList>
            <person name="Vega J.M."/>
            <person name="Podio M."/>
            <person name="Orjuela J."/>
            <person name="Siena L.A."/>
            <person name="Pessino S.C."/>
            <person name="Combes M.C."/>
            <person name="Mariac C."/>
            <person name="Albertini E."/>
            <person name="Pupilli F."/>
            <person name="Ortiz J.P.A."/>
            <person name="Leblanc O."/>
        </authorList>
    </citation>
    <scope>NUCLEOTIDE SEQUENCE [LARGE SCALE GENOMIC DNA]</scope>
    <source>
        <strain evidence="2">R1</strain>
        <tissue evidence="2">Leaf</tissue>
    </source>
</reference>
<accession>A0AAQ3SFB7</accession>
<dbReference type="Proteomes" id="UP001341281">
    <property type="component" value="Chromosome 09"/>
</dbReference>
<gene>
    <name evidence="2" type="ORF">U9M48_005203</name>
    <name evidence="3" type="ORF">U9M48_038344</name>
    <name evidence="4" type="ORF">U9M48_043346</name>
</gene>
<feature type="region of interest" description="Disordered" evidence="1">
    <location>
        <begin position="1"/>
        <end position="46"/>
    </location>
</feature>